<dbReference type="InterPro" id="IPR036890">
    <property type="entry name" value="HATPase_C_sf"/>
</dbReference>
<dbReference type="CDD" id="cd00082">
    <property type="entry name" value="HisKA"/>
    <property type="match status" value="1"/>
</dbReference>
<dbReference type="PROSITE" id="PS50109">
    <property type="entry name" value="HIS_KIN"/>
    <property type="match status" value="1"/>
</dbReference>
<evidence type="ECO:0000259" key="5">
    <source>
        <dbReference type="PROSITE" id="PS50109"/>
    </source>
</evidence>
<dbReference type="Gene3D" id="1.10.287.130">
    <property type="match status" value="1"/>
</dbReference>
<dbReference type="Gene3D" id="3.30.450.20">
    <property type="entry name" value="PAS domain"/>
    <property type="match status" value="1"/>
</dbReference>
<dbReference type="InterPro" id="IPR000014">
    <property type="entry name" value="PAS"/>
</dbReference>
<dbReference type="InterPro" id="IPR004358">
    <property type="entry name" value="Sig_transdc_His_kin-like_C"/>
</dbReference>
<dbReference type="Gene3D" id="3.30.565.10">
    <property type="entry name" value="Histidine kinase-like ATPase, C-terminal domain"/>
    <property type="match status" value="1"/>
</dbReference>
<gene>
    <name evidence="7" type="ORF">BIY37_01625</name>
</gene>
<name>A0A1V6M2U1_9BACT</name>
<feature type="domain" description="Response regulatory" evidence="6">
    <location>
        <begin position="143"/>
        <end position="257"/>
    </location>
</feature>
<dbReference type="Proteomes" id="UP000242219">
    <property type="component" value="Unassembled WGS sequence"/>
</dbReference>
<evidence type="ECO:0000313" key="7">
    <source>
        <dbReference type="EMBL" id="OQD46734.1"/>
    </source>
</evidence>
<keyword evidence="8" id="KW-1185">Reference proteome</keyword>
<proteinExistence type="predicted"/>
<comment type="caution">
    <text evidence="4">Lacks conserved residue(s) required for the propagation of feature annotation.</text>
</comment>
<evidence type="ECO:0000256" key="3">
    <source>
        <dbReference type="ARBA" id="ARBA00022553"/>
    </source>
</evidence>
<keyword evidence="3 4" id="KW-0597">Phosphoprotein</keyword>
<comment type="caution">
    <text evidence="7">The sequence shown here is derived from an EMBL/GenBank/DDBJ whole genome shotgun (WGS) entry which is preliminary data.</text>
</comment>
<dbReference type="Gene3D" id="3.40.50.2300">
    <property type="match status" value="2"/>
</dbReference>
<evidence type="ECO:0000256" key="2">
    <source>
        <dbReference type="ARBA" id="ARBA00012438"/>
    </source>
</evidence>
<dbReference type="SUPFAM" id="SSF47384">
    <property type="entry name" value="Homodimeric domain of signal transducing histidine kinase"/>
    <property type="match status" value="1"/>
</dbReference>
<dbReference type="InterPro" id="IPR003594">
    <property type="entry name" value="HATPase_dom"/>
</dbReference>
<dbReference type="Pfam" id="PF13188">
    <property type="entry name" value="PAS_8"/>
    <property type="match status" value="1"/>
</dbReference>
<dbReference type="InterPro" id="IPR036097">
    <property type="entry name" value="HisK_dim/P_sf"/>
</dbReference>
<evidence type="ECO:0000259" key="6">
    <source>
        <dbReference type="PROSITE" id="PS50110"/>
    </source>
</evidence>
<dbReference type="EC" id="2.7.13.3" evidence="2"/>
<dbReference type="SUPFAM" id="SSF55874">
    <property type="entry name" value="ATPase domain of HSP90 chaperone/DNA topoisomerase II/histidine kinase"/>
    <property type="match status" value="1"/>
</dbReference>
<feature type="modified residue" description="4-aspartylphosphate" evidence="4">
    <location>
        <position position="55"/>
    </location>
</feature>
<dbReference type="Pfam" id="PF00072">
    <property type="entry name" value="Response_reg"/>
    <property type="match status" value="2"/>
</dbReference>
<dbReference type="PROSITE" id="PS50110">
    <property type="entry name" value="RESPONSE_REGULATORY"/>
    <property type="match status" value="2"/>
</dbReference>
<dbReference type="EMBL" id="MJUW02000021">
    <property type="protein sequence ID" value="OQD46734.1"/>
    <property type="molecule type" value="Genomic_DNA"/>
</dbReference>
<dbReference type="InterPro" id="IPR035965">
    <property type="entry name" value="PAS-like_dom_sf"/>
</dbReference>
<dbReference type="CDD" id="cd00075">
    <property type="entry name" value="HATPase"/>
    <property type="match status" value="1"/>
</dbReference>
<reference evidence="7 8" key="1">
    <citation type="journal article" date="2016" name="Genome Announc.">
        <title>Draft Genome Sequence of the Anaerobic Ammonium-Oxidizing Bacterium 'Candidatus Brocadia sp. 40'.</title>
        <authorList>
            <person name="Ali M."/>
            <person name="Haroon M.F."/>
            <person name="Narita Y."/>
            <person name="Zhang L."/>
            <person name="Rangel Shaw D."/>
            <person name="Okabe S."/>
            <person name="Saikaly P.E."/>
        </authorList>
    </citation>
    <scope>NUCLEOTIDE SEQUENCE [LARGE SCALE GENOMIC DNA]</scope>
    <source>
        <strain evidence="7 8">40</strain>
    </source>
</reference>
<dbReference type="RefSeq" id="WP_070066096.1">
    <property type="nucleotide sequence ID" value="NZ_MJUW02000021.1"/>
</dbReference>
<dbReference type="SMART" id="SM00448">
    <property type="entry name" value="REC"/>
    <property type="match status" value="2"/>
</dbReference>
<evidence type="ECO:0000313" key="8">
    <source>
        <dbReference type="Proteomes" id="UP000242219"/>
    </source>
</evidence>
<dbReference type="PRINTS" id="PR00344">
    <property type="entry name" value="BCTRLSENSOR"/>
</dbReference>
<dbReference type="GO" id="GO:0000155">
    <property type="term" value="F:phosphorelay sensor kinase activity"/>
    <property type="evidence" value="ECO:0007669"/>
    <property type="project" value="InterPro"/>
</dbReference>
<dbReference type="PANTHER" id="PTHR43547:SF2">
    <property type="entry name" value="HYBRID SIGNAL TRANSDUCTION HISTIDINE KINASE C"/>
    <property type="match status" value="1"/>
</dbReference>
<dbReference type="SUPFAM" id="SSF52172">
    <property type="entry name" value="CheY-like"/>
    <property type="match status" value="2"/>
</dbReference>
<dbReference type="AlphaFoldDB" id="A0A1V6M2U1"/>
<comment type="catalytic activity">
    <reaction evidence="1">
        <text>ATP + protein L-histidine = ADP + protein N-phospho-L-histidine.</text>
        <dbReference type="EC" id="2.7.13.3"/>
    </reaction>
</comment>
<dbReference type="InterPro" id="IPR005467">
    <property type="entry name" value="His_kinase_dom"/>
</dbReference>
<dbReference type="InterPro" id="IPR011006">
    <property type="entry name" value="CheY-like_superfamily"/>
</dbReference>
<organism evidence="7 8">
    <name type="scientific">Candidatus Brocadia sapporoensis</name>
    <dbReference type="NCBI Taxonomy" id="392547"/>
    <lineage>
        <taxon>Bacteria</taxon>
        <taxon>Pseudomonadati</taxon>
        <taxon>Planctomycetota</taxon>
        <taxon>Candidatus Brocadiia</taxon>
        <taxon>Candidatus Brocadiales</taxon>
        <taxon>Candidatus Brocadiaceae</taxon>
        <taxon>Candidatus Brocadia</taxon>
    </lineage>
</organism>
<feature type="domain" description="Histidine kinase" evidence="5">
    <location>
        <begin position="406"/>
        <end position="620"/>
    </location>
</feature>
<evidence type="ECO:0000256" key="4">
    <source>
        <dbReference type="PROSITE-ProRule" id="PRU00169"/>
    </source>
</evidence>
<dbReference type="CDD" id="cd00130">
    <property type="entry name" value="PAS"/>
    <property type="match status" value="1"/>
</dbReference>
<dbReference type="Pfam" id="PF02518">
    <property type="entry name" value="HATPase_c"/>
    <property type="match status" value="1"/>
</dbReference>
<dbReference type="SMART" id="SM00387">
    <property type="entry name" value="HATPase_c"/>
    <property type="match status" value="1"/>
</dbReference>
<dbReference type="InterPro" id="IPR001789">
    <property type="entry name" value="Sig_transdc_resp-reg_receiver"/>
</dbReference>
<protein>
    <recommendedName>
        <fullName evidence="2">histidine kinase</fullName>
        <ecNumber evidence="2">2.7.13.3</ecNumber>
    </recommendedName>
</protein>
<dbReference type="PANTHER" id="PTHR43547">
    <property type="entry name" value="TWO-COMPONENT HISTIDINE KINASE"/>
    <property type="match status" value="1"/>
</dbReference>
<dbReference type="Pfam" id="PF00512">
    <property type="entry name" value="HisKA"/>
    <property type="match status" value="1"/>
</dbReference>
<sequence>MLNIKILFATDIIEKYGDIAGYLRQNGFSDITVATHGDEVIRHLNEHVPDFVILDVNLPVLDGFQLCRIMKSAVYKNCINIPVVLLSGTYQTYLTSQLARSVGAYGILYAPVAMEDLLNLINHKFYPEKVPTGKVGFLQYPAKVMVTTQDADTVRILEHSMRLEGYEILAVPDIKKILHVLKIERPQIIFLSSDMMAEDDPYILRQIRETIPEAIVVVIANRGAEVMVIKWMKAGADDYIFQPFDEMAVAGVCNRAVKKYHVNRLEKHLKEVDLKLHSVIEGMVDGIILLDTQGKITLINRAGREMTRHLDVRMADDGSILGFNNLEIEEIYNEIFVKKQQYVSYEIRTKETEEKYFVVVISPLHGVGGEKTDIVIVLREVTREYQLQHQVVKTERLFAVSNLIAGAAHELNNPLAGIQLCTDLVLNEPSISEKAKKYLNRIQKETDQIQSVIKSLLTLTGNYTLSKEQINVNDILEEIIEQKSNQFEYANITIFKFLDEKLPAVFVDKKQIRRVFLDVIENACASMGEIKNEKCLTIRTEWESEKVRIVMSDTGPGIPREYLTRIFEPFFTAKNIKHSKGTGLGLSIAQSIVQQHNGRIYAESESGSGATFVIELPANKHS</sequence>
<feature type="domain" description="Response regulatory" evidence="6">
    <location>
        <begin position="5"/>
        <end position="125"/>
    </location>
</feature>
<accession>A0A1V6M2U1</accession>
<dbReference type="SUPFAM" id="SSF55785">
    <property type="entry name" value="PYP-like sensor domain (PAS domain)"/>
    <property type="match status" value="1"/>
</dbReference>
<evidence type="ECO:0000256" key="1">
    <source>
        <dbReference type="ARBA" id="ARBA00000085"/>
    </source>
</evidence>
<dbReference type="SMART" id="SM00388">
    <property type="entry name" value="HisKA"/>
    <property type="match status" value="1"/>
</dbReference>
<dbReference type="InterPro" id="IPR003661">
    <property type="entry name" value="HisK_dim/P_dom"/>
</dbReference>